<keyword evidence="8 9" id="KW-0472">Membrane</keyword>
<evidence type="ECO:0000259" key="10">
    <source>
        <dbReference type="PROSITE" id="PS50893"/>
    </source>
</evidence>
<feature type="transmembrane region" description="Helical" evidence="9">
    <location>
        <begin position="290"/>
        <end position="313"/>
    </location>
</feature>
<dbReference type="KEGG" id="tad:TRIADDRAFT_22415"/>
<dbReference type="InParanoid" id="B3RTF0"/>
<feature type="transmembrane region" description="Helical" evidence="9">
    <location>
        <begin position="182"/>
        <end position="201"/>
    </location>
</feature>
<dbReference type="InterPro" id="IPR017871">
    <property type="entry name" value="ABC_transporter-like_CS"/>
</dbReference>
<keyword evidence="5" id="KW-0547">Nucleotide-binding</keyword>
<evidence type="ECO:0000256" key="4">
    <source>
        <dbReference type="ARBA" id="ARBA00022692"/>
    </source>
</evidence>
<dbReference type="InterPro" id="IPR027417">
    <property type="entry name" value="P-loop_NTPase"/>
</dbReference>
<feature type="transmembrane region" description="Helical" evidence="9">
    <location>
        <begin position="207"/>
        <end position="229"/>
    </location>
</feature>
<dbReference type="SUPFAM" id="SSF90123">
    <property type="entry name" value="ABC transporter transmembrane region"/>
    <property type="match status" value="2"/>
</dbReference>
<feature type="transmembrane region" description="Helical" evidence="9">
    <location>
        <begin position="796"/>
        <end position="821"/>
    </location>
</feature>
<feature type="domain" description="ABC transporter" evidence="10">
    <location>
        <begin position="983"/>
        <end position="1216"/>
    </location>
</feature>
<dbReference type="FunFam" id="1.20.1560.10:FF:000026">
    <property type="entry name" value="Multidrug resistance-associated protein lethal(2)03659"/>
    <property type="match status" value="1"/>
</dbReference>
<evidence type="ECO:0000256" key="5">
    <source>
        <dbReference type="ARBA" id="ARBA00022741"/>
    </source>
</evidence>
<dbReference type="InterPro" id="IPR036640">
    <property type="entry name" value="ABC1_TM_sf"/>
</dbReference>
<evidence type="ECO:0000313" key="12">
    <source>
        <dbReference type="EMBL" id="EDV26685.1"/>
    </source>
</evidence>
<dbReference type="GeneID" id="6752422"/>
<dbReference type="CDD" id="cd03250">
    <property type="entry name" value="ABCC_MRP_domain1"/>
    <property type="match status" value="1"/>
</dbReference>
<dbReference type="EMBL" id="DS985243">
    <property type="protein sequence ID" value="EDV26685.1"/>
    <property type="molecule type" value="Genomic_DNA"/>
</dbReference>
<feature type="non-terminal residue" evidence="12">
    <location>
        <position position="1"/>
    </location>
</feature>
<dbReference type="InterPro" id="IPR003593">
    <property type="entry name" value="AAA+_ATPase"/>
</dbReference>
<keyword evidence="7 9" id="KW-1133">Transmembrane helix</keyword>
<accession>B3RTF0</accession>
<feature type="transmembrane region" description="Helical" evidence="9">
    <location>
        <begin position="897"/>
        <end position="914"/>
    </location>
</feature>
<keyword evidence="6" id="KW-0067">ATP-binding</keyword>
<dbReference type="PROSITE" id="PS50929">
    <property type="entry name" value="ABC_TM1F"/>
    <property type="match status" value="2"/>
</dbReference>
<evidence type="ECO:0000256" key="8">
    <source>
        <dbReference type="ARBA" id="ARBA00023136"/>
    </source>
</evidence>
<dbReference type="Pfam" id="PF00664">
    <property type="entry name" value="ABC_membrane"/>
    <property type="match status" value="2"/>
</dbReference>
<sequence length="1277" mass="143403">WLNPLFKIVKTRQLRQSDLFDVLHADKCQKQVDAFNQIWSAAVGKSSQNEKPDLLLCLLKHYGVTYMLLGIIFCLHITCTIIQPFFVGWLISYFAVDSEMTIKEACLYAAGLSLVSMSISLTKQCYSFMSYRLGIQTTIFLSAAIFQKTLKLNSHAMSKTSTGHIVNLLANDALHMKDTFQFLHMLWIGPLLVITMCILLWQQIGIASLAGLFVLVAMIAQQSAFLKLLMKFRRKYLKFADQRVRIMNEIIASMRMIKMYAWEVPFAKRIKQLRRDEVDRMYTGFKFYSVNAASFLLLNTITSFTTITVYVLLGNTITAAKVFTVYAMLNSLQIALSIGIPEAVRAITDARVSFGRIEKHLMLEEFSQNHQENIVSENDSRIVIDGISAKWGDGFGLNDISITVPKGKLYSIVGPVGCGKTSVIMTLLGELPYKSGKLSITGRMAYAPQQPWIFSGTIKENILFGSTFDEDKYHKIIEACALVKDLQQLPNGDETYVGERGMRLSGGQKARVSLARAVYLDADIYIMDDPLSAVDIEVARHLYDKCICGLLKDRTRILVTHQIQLLSKADQIIILENGSIHQSGLLSELIQNGVNFTKLLHVEDTENLDEEISKNELDSKKDSALQDEQRDEGKISYKTYLLFLSSGNGISFFIFLLFVSVASQTLTVITDWWLSRWSDNFTTMIANGSNTSILNEKSIFGLTNGTTIIIYSCLLIGSWILTSARCILCIKLVMDSARSFHHRMLKSILEAPIYFFDTNPVGRVLNRFSKDLSSIDGELPFTTLQVIQVILKCNPVIGVILVFNPWVLIPAVVLVISFIFIRSYYLSLSREVTRLAAVASSPIYSHISTTLHGLTTIRALKSEELFMKQFISYQDNHTKAAIVRIALLRWNAFHVDILSSFYLTCVAFAGILAANTVSAGGIGLSLSYTILLLGNFQWLIRQSAELENQMTSVERIKEYSEISPEDEALKAKLPKNWPVHGRILFKNLSFRHHESLPYVLHNINCAIEAGEKIGVVGRTGAGKSSLVASLFRMADLSGNIEIDDISITSVNVSSLRSKISVIPQDPSLFVGTLRDNLDPFGEYDDIKLWNTLEEVQLSSYIRQLPGKLDSNVSEAGSNFSIGQRQLLCLGRAILRKNKILVVDEATANVDFNTDEFIQKSIKTKFQHSTVITIAHRLNTVIECDRIMLFRDGRLVEFDHPFALLQNMNSEFAKMVMSIGTTEFTRLMGVAMKNRIRSKSVAHNIMQTQDRNTSNAAIRIFQNNDTGHVCNTSMETIV</sequence>
<organism evidence="12 13">
    <name type="scientific">Trichoplax adhaerens</name>
    <name type="common">Trichoplax reptans</name>
    <dbReference type="NCBI Taxonomy" id="10228"/>
    <lineage>
        <taxon>Eukaryota</taxon>
        <taxon>Metazoa</taxon>
        <taxon>Placozoa</taxon>
        <taxon>Uniplacotomia</taxon>
        <taxon>Trichoplacea</taxon>
        <taxon>Trichoplacidae</taxon>
        <taxon>Trichoplax</taxon>
    </lineage>
</organism>
<dbReference type="GO" id="GO:0140359">
    <property type="term" value="F:ABC-type transporter activity"/>
    <property type="evidence" value="ECO:0000318"/>
    <property type="project" value="GO_Central"/>
</dbReference>
<dbReference type="Gene3D" id="1.20.1560.10">
    <property type="entry name" value="ABC transporter type 1, transmembrane domain"/>
    <property type="match status" value="2"/>
</dbReference>
<dbReference type="SMART" id="SM00382">
    <property type="entry name" value="AAA"/>
    <property type="match status" value="2"/>
</dbReference>
<dbReference type="PROSITE" id="PS00211">
    <property type="entry name" value="ABC_TRANSPORTER_1"/>
    <property type="match status" value="1"/>
</dbReference>
<feature type="transmembrane region" description="Helical" evidence="9">
    <location>
        <begin position="640"/>
        <end position="662"/>
    </location>
</feature>
<dbReference type="Pfam" id="PF00005">
    <property type="entry name" value="ABC_tran"/>
    <property type="match status" value="2"/>
</dbReference>
<feature type="domain" description="ABC transmembrane type-1" evidence="11">
    <location>
        <begin position="68"/>
        <end position="337"/>
    </location>
</feature>
<feature type="transmembrane region" description="Helical" evidence="9">
    <location>
        <begin position="708"/>
        <end position="734"/>
    </location>
</feature>
<evidence type="ECO:0000313" key="13">
    <source>
        <dbReference type="Proteomes" id="UP000009022"/>
    </source>
</evidence>
<dbReference type="InterPro" id="IPR011527">
    <property type="entry name" value="ABC1_TM_dom"/>
</dbReference>
<keyword evidence="13" id="KW-1185">Reference proteome</keyword>
<dbReference type="CDD" id="cd03244">
    <property type="entry name" value="ABCC_MRP_domain2"/>
    <property type="match status" value="1"/>
</dbReference>
<feature type="domain" description="ABC transporter" evidence="10">
    <location>
        <begin position="382"/>
        <end position="602"/>
    </location>
</feature>
<dbReference type="FunFam" id="3.40.50.300:FF:001726">
    <property type="entry name" value="Multidrug resistance-associated protein 4"/>
    <property type="match status" value="1"/>
</dbReference>
<keyword evidence="3" id="KW-0813">Transport</keyword>
<evidence type="ECO:0000256" key="7">
    <source>
        <dbReference type="ARBA" id="ARBA00022989"/>
    </source>
</evidence>
<evidence type="ECO:0000256" key="6">
    <source>
        <dbReference type="ARBA" id="ARBA00022840"/>
    </source>
</evidence>
<evidence type="ECO:0000259" key="11">
    <source>
        <dbReference type="PROSITE" id="PS50929"/>
    </source>
</evidence>
<dbReference type="PANTHER" id="PTHR24223">
    <property type="entry name" value="ATP-BINDING CASSETTE SUB-FAMILY C"/>
    <property type="match status" value="1"/>
</dbReference>
<feature type="transmembrane region" description="Helical" evidence="9">
    <location>
        <begin position="325"/>
        <end position="344"/>
    </location>
</feature>
<dbReference type="GO" id="GO:0005524">
    <property type="term" value="F:ATP binding"/>
    <property type="evidence" value="ECO:0007669"/>
    <property type="project" value="UniProtKB-KW"/>
</dbReference>
<gene>
    <name evidence="12" type="ORF">TRIADDRAFT_22415</name>
</gene>
<dbReference type="PANTHER" id="PTHR24223:SF456">
    <property type="entry name" value="MULTIDRUG RESISTANCE-ASSOCIATED PROTEIN LETHAL(2)03659"/>
    <property type="match status" value="1"/>
</dbReference>
<dbReference type="PhylomeDB" id="B3RTF0"/>
<dbReference type="Gene3D" id="3.40.50.300">
    <property type="entry name" value="P-loop containing nucleotide triphosphate hydrolases"/>
    <property type="match status" value="2"/>
</dbReference>
<dbReference type="FunFam" id="1.20.1560.10:FF:000014">
    <property type="entry name" value="Multidrug resistance-associated protein member 4"/>
    <property type="match status" value="1"/>
</dbReference>
<comment type="subcellular location">
    <subcellularLocation>
        <location evidence="1">Membrane</location>
        <topology evidence="1">Multi-pass membrane protein</topology>
    </subcellularLocation>
</comment>
<evidence type="ECO:0000256" key="9">
    <source>
        <dbReference type="SAM" id="Phobius"/>
    </source>
</evidence>
<dbReference type="OrthoDB" id="6500128at2759"/>
<comment type="similarity">
    <text evidence="2">Belongs to the ABC transporter superfamily. ABCC family. Conjugate transporter (TC 3.A.1.208) subfamily.</text>
</comment>
<dbReference type="HOGENOM" id="CLU_000604_27_1_1"/>
<dbReference type="Proteomes" id="UP000009022">
    <property type="component" value="Unassembled WGS sequence"/>
</dbReference>
<dbReference type="InterPro" id="IPR003439">
    <property type="entry name" value="ABC_transporter-like_ATP-bd"/>
</dbReference>
<dbReference type="AlphaFoldDB" id="B3RTF0"/>
<dbReference type="CTD" id="6752422"/>
<feature type="domain" description="ABC transmembrane type-1" evidence="11">
    <location>
        <begin position="654"/>
        <end position="948"/>
    </location>
</feature>
<evidence type="ECO:0000256" key="2">
    <source>
        <dbReference type="ARBA" id="ARBA00009726"/>
    </source>
</evidence>
<dbReference type="FunFam" id="3.40.50.300:FF:000163">
    <property type="entry name" value="Multidrug resistance-associated protein member 4"/>
    <property type="match status" value="1"/>
</dbReference>
<evidence type="ECO:0000256" key="1">
    <source>
        <dbReference type="ARBA" id="ARBA00004141"/>
    </source>
</evidence>
<dbReference type="GO" id="GO:0005886">
    <property type="term" value="C:plasma membrane"/>
    <property type="evidence" value="ECO:0000318"/>
    <property type="project" value="GO_Central"/>
</dbReference>
<dbReference type="RefSeq" id="XP_002110681.1">
    <property type="nucleotide sequence ID" value="XM_002110645.1"/>
</dbReference>
<feature type="transmembrane region" description="Helical" evidence="9">
    <location>
        <begin position="921"/>
        <end position="940"/>
    </location>
</feature>
<protein>
    <submittedName>
        <fullName evidence="12">Uncharacterized protein</fullName>
    </submittedName>
</protein>
<reference evidence="12 13" key="1">
    <citation type="journal article" date="2008" name="Nature">
        <title>The Trichoplax genome and the nature of placozoans.</title>
        <authorList>
            <person name="Srivastava M."/>
            <person name="Begovic E."/>
            <person name="Chapman J."/>
            <person name="Putnam N.H."/>
            <person name="Hellsten U."/>
            <person name="Kawashima T."/>
            <person name="Kuo A."/>
            <person name="Mitros T."/>
            <person name="Salamov A."/>
            <person name="Carpenter M.L."/>
            <person name="Signorovitch A.Y."/>
            <person name="Moreno M.A."/>
            <person name="Kamm K."/>
            <person name="Grimwood J."/>
            <person name="Schmutz J."/>
            <person name="Shapiro H."/>
            <person name="Grigoriev I.V."/>
            <person name="Buss L.W."/>
            <person name="Schierwater B."/>
            <person name="Dellaporta S.L."/>
            <person name="Rokhsar D.S."/>
        </authorList>
    </citation>
    <scope>NUCLEOTIDE SEQUENCE [LARGE SCALE GENOMIC DNA]</scope>
    <source>
        <strain evidence="12 13">Grell-BS-1999</strain>
    </source>
</reference>
<dbReference type="InterPro" id="IPR050173">
    <property type="entry name" value="ABC_transporter_C-like"/>
</dbReference>
<dbReference type="GO" id="GO:0016887">
    <property type="term" value="F:ATP hydrolysis activity"/>
    <property type="evidence" value="ECO:0007669"/>
    <property type="project" value="InterPro"/>
</dbReference>
<dbReference type="eggNOG" id="KOG0054">
    <property type="taxonomic scope" value="Eukaryota"/>
</dbReference>
<keyword evidence="4 9" id="KW-0812">Transmembrane</keyword>
<dbReference type="SUPFAM" id="SSF52540">
    <property type="entry name" value="P-loop containing nucleoside triphosphate hydrolases"/>
    <property type="match status" value="2"/>
</dbReference>
<dbReference type="PROSITE" id="PS50893">
    <property type="entry name" value="ABC_TRANSPORTER_2"/>
    <property type="match status" value="2"/>
</dbReference>
<feature type="transmembrane region" description="Helical" evidence="9">
    <location>
        <begin position="66"/>
        <end position="93"/>
    </location>
</feature>
<proteinExistence type="inferred from homology"/>
<name>B3RTF0_TRIAD</name>
<dbReference type="OMA" id="CQQFGMK"/>
<dbReference type="GO" id="GO:0055085">
    <property type="term" value="P:transmembrane transport"/>
    <property type="evidence" value="ECO:0000318"/>
    <property type="project" value="GO_Central"/>
</dbReference>
<feature type="transmembrane region" description="Helical" evidence="9">
    <location>
        <begin position="105"/>
        <end position="122"/>
    </location>
</feature>
<evidence type="ECO:0000256" key="3">
    <source>
        <dbReference type="ARBA" id="ARBA00022448"/>
    </source>
</evidence>